<sequence>MRIRIGSEAAIGRLAGELIVRQLREKPDSVLGLATGSTALVVYREWVRLYREGRLRFAKARSFNLDEYVGLPSHHPQSYRAYMREHLFRHVDLPEDSAMIPDGTAADPEAECRRYEAAIEACGGIDWQLLGIGRNGHIGFNEPGPCLQANTHVAELAEETRKANARFFSSPNEVPHRAITVGMGAILKARRIVLVAIGEEKAAAVRDALAGPVTTWVPASFLQLHRDVTVLLDDGAASMLPDRLREQAARIGERGDAA</sequence>
<evidence type="ECO:0000256" key="1">
    <source>
        <dbReference type="ARBA" id="ARBA00000644"/>
    </source>
</evidence>
<feature type="active site" description="Proton acceptor; for ring-opening step" evidence="4">
    <location>
        <position position="137"/>
    </location>
</feature>
<dbReference type="GO" id="GO:0005737">
    <property type="term" value="C:cytoplasm"/>
    <property type="evidence" value="ECO:0007669"/>
    <property type="project" value="TreeGrafter"/>
</dbReference>
<dbReference type="GO" id="GO:0004342">
    <property type="term" value="F:glucosamine-6-phosphate deaminase activity"/>
    <property type="evidence" value="ECO:0007669"/>
    <property type="project" value="UniProtKB-UniRule"/>
</dbReference>
<reference evidence="6 7" key="1">
    <citation type="submission" date="2016-12" db="EMBL/GenBank/DDBJ databases">
        <title>Candidatus Reconcilibacillus cellulovorans genome.</title>
        <authorList>
            <person name="Kolinko S."/>
            <person name="Wu Y.-W."/>
            <person name="Tachea F."/>
            <person name="Denzel E."/>
            <person name="Hiras J."/>
            <person name="Baecker N."/>
            <person name="Chan L.J."/>
            <person name="Eichorst S.A."/>
            <person name="Frey D."/>
            <person name="Adams P.D."/>
            <person name="Pray T."/>
            <person name="Tanjore D."/>
            <person name="Petzold C.J."/>
            <person name="Gladden J.M."/>
            <person name="Simmons B.A."/>
            <person name="Singer S.W."/>
        </authorList>
    </citation>
    <scope>NUCLEOTIDE SEQUENCE [LARGE SCALE GENOMIC DNA]</scope>
    <source>
        <strain evidence="6">JTherm</strain>
    </source>
</reference>
<dbReference type="Pfam" id="PF01182">
    <property type="entry name" value="Glucosamine_iso"/>
    <property type="match status" value="1"/>
</dbReference>
<dbReference type="AlphaFoldDB" id="A0A2A6DZ24"/>
<accession>A0A2A6DZ24</accession>
<dbReference type="PANTHER" id="PTHR11280">
    <property type="entry name" value="GLUCOSAMINE-6-PHOSPHATE ISOMERASE"/>
    <property type="match status" value="1"/>
</dbReference>
<evidence type="ECO:0000256" key="4">
    <source>
        <dbReference type="HAMAP-Rule" id="MF_01241"/>
    </source>
</evidence>
<keyword evidence="3 4" id="KW-0119">Carbohydrate metabolism</keyword>
<dbReference type="GO" id="GO:0006046">
    <property type="term" value="P:N-acetylglucosamine catabolic process"/>
    <property type="evidence" value="ECO:0007669"/>
    <property type="project" value="UniProtKB-UniRule"/>
</dbReference>
<dbReference type="CDD" id="cd01399">
    <property type="entry name" value="GlcN6P_deaminase"/>
    <property type="match status" value="1"/>
</dbReference>
<dbReference type="EMBL" id="MOXJ01000019">
    <property type="protein sequence ID" value="PDO10140.1"/>
    <property type="molecule type" value="Genomic_DNA"/>
</dbReference>
<dbReference type="GO" id="GO:0006043">
    <property type="term" value="P:glucosamine catabolic process"/>
    <property type="evidence" value="ECO:0007669"/>
    <property type="project" value="TreeGrafter"/>
</dbReference>
<comment type="catalytic activity">
    <reaction evidence="1 4">
        <text>alpha-D-glucosamine 6-phosphate + H2O = beta-D-fructose 6-phosphate + NH4(+)</text>
        <dbReference type="Rhea" id="RHEA:12172"/>
        <dbReference type="ChEBI" id="CHEBI:15377"/>
        <dbReference type="ChEBI" id="CHEBI:28938"/>
        <dbReference type="ChEBI" id="CHEBI:57634"/>
        <dbReference type="ChEBI" id="CHEBI:75989"/>
        <dbReference type="EC" id="3.5.99.6"/>
    </reaction>
</comment>
<dbReference type="PROSITE" id="PS01161">
    <property type="entry name" value="GLC_GALNAC_ISOMERASE"/>
    <property type="match status" value="1"/>
</dbReference>
<dbReference type="GO" id="GO:0019262">
    <property type="term" value="P:N-acetylneuraminate catabolic process"/>
    <property type="evidence" value="ECO:0007669"/>
    <property type="project" value="UniProtKB-UniRule"/>
</dbReference>
<comment type="similarity">
    <text evidence="4">Belongs to the glucosamine/galactosamine-6-phosphate isomerase family. NagB subfamily.</text>
</comment>
<proteinExistence type="inferred from homology"/>
<evidence type="ECO:0000313" key="7">
    <source>
        <dbReference type="Proteomes" id="UP000243688"/>
    </source>
</evidence>
<dbReference type="InterPro" id="IPR004547">
    <property type="entry name" value="Glucosamine6P_isomerase"/>
</dbReference>
<gene>
    <name evidence="4" type="primary">nagB</name>
    <name evidence="6" type="ORF">BLM47_08915</name>
</gene>
<feature type="active site" description="Proton acceptor; for enolization step" evidence="4">
    <location>
        <position position="66"/>
    </location>
</feature>
<comment type="caution">
    <text evidence="6">The sequence shown here is derived from an EMBL/GenBank/DDBJ whole genome shotgun (WGS) entry which is preliminary data.</text>
</comment>
<evidence type="ECO:0000256" key="2">
    <source>
        <dbReference type="ARBA" id="ARBA00022801"/>
    </source>
</evidence>
<evidence type="ECO:0000313" key="6">
    <source>
        <dbReference type="EMBL" id="PDO10140.1"/>
    </source>
</evidence>
<dbReference type="FunFam" id="3.40.50.1360:FF:000003">
    <property type="entry name" value="Glucosamine-6-phosphate deaminase"/>
    <property type="match status" value="1"/>
</dbReference>
<evidence type="ECO:0000259" key="5">
    <source>
        <dbReference type="Pfam" id="PF01182"/>
    </source>
</evidence>
<keyword evidence="2 4" id="KW-0378">Hydrolase</keyword>
<dbReference type="UniPathway" id="UPA00629">
    <property type="reaction ID" value="UER00684"/>
</dbReference>
<dbReference type="HAMAP" id="MF_01241">
    <property type="entry name" value="GlcN6P_deamin"/>
    <property type="match status" value="1"/>
</dbReference>
<evidence type="ECO:0000256" key="3">
    <source>
        <dbReference type="ARBA" id="ARBA00023277"/>
    </source>
</evidence>
<dbReference type="Gene3D" id="3.40.50.1360">
    <property type="match status" value="1"/>
</dbReference>
<dbReference type="NCBIfam" id="TIGR00502">
    <property type="entry name" value="nagB"/>
    <property type="match status" value="1"/>
</dbReference>
<dbReference type="GO" id="GO:0042802">
    <property type="term" value="F:identical protein binding"/>
    <property type="evidence" value="ECO:0007669"/>
    <property type="project" value="TreeGrafter"/>
</dbReference>
<dbReference type="PANTHER" id="PTHR11280:SF5">
    <property type="entry name" value="GLUCOSAMINE-6-PHOSPHATE ISOMERASE"/>
    <property type="match status" value="1"/>
</dbReference>
<name>A0A2A6DZ24_9BACL</name>
<dbReference type="EC" id="3.5.99.6" evidence="4"/>
<feature type="active site" description="For ring-opening step" evidence="4">
    <location>
        <position position="135"/>
    </location>
</feature>
<comment type="pathway">
    <text evidence="4">Amino-sugar metabolism; N-acetylneuraminate degradation; D-fructose 6-phosphate from N-acetylneuraminate: step 5/5.</text>
</comment>
<dbReference type="InterPro" id="IPR037171">
    <property type="entry name" value="NagB/RpiA_transferase-like"/>
</dbReference>
<feature type="domain" description="Glucosamine/galactosamine-6-phosphate isomerase" evidence="5">
    <location>
        <begin position="17"/>
        <end position="226"/>
    </location>
</feature>
<comment type="caution">
    <text evidence="4">Lacks conserved residue(s) required for the propagation of feature annotation.</text>
</comment>
<comment type="function">
    <text evidence="4">Catalyzes the reversible isomerization-deamination of glucosamine 6-phosphate (GlcN6P) to form fructose 6-phosphate (Fru6P) and ammonium ion.</text>
</comment>
<protein>
    <recommendedName>
        <fullName evidence="4">Glucosamine-6-phosphate deaminase</fullName>
        <ecNumber evidence="4">3.5.99.6</ecNumber>
    </recommendedName>
    <alternativeName>
        <fullName evidence="4">GlcN6P deaminase</fullName>
        <shortName evidence="4">GNPDA</shortName>
    </alternativeName>
    <alternativeName>
        <fullName evidence="4">Glucosamine-6-phosphate isomerase</fullName>
    </alternativeName>
</protein>
<dbReference type="Proteomes" id="UP000243688">
    <property type="component" value="Unassembled WGS sequence"/>
</dbReference>
<dbReference type="InterPro" id="IPR018321">
    <property type="entry name" value="Glucosamine6P_isomerase_CS"/>
</dbReference>
<organism evidence="6 7">
    <name type="scientific">Candidatus Reconcilbacillus cellulovorans</name>
    <dbReference type="NCBI Taxonomy" id="1906605"/>
    <lineage>
        <taxon>Bacteria</taxon>
        <taxon>Bacillati</taxon>
        <taxon>Bacillota</taxon>
        <taxon>Bacilli</taxon>
        <taxon>Bacillales</taxon>
        <taxon>Paenibacillaceae</taxon>
        <taxon>Candidatus Reconcilbacillus</taxon>
    </lineage>
</organism>
<dbReference type="GO" id="GO:0005975">
    <property type="term" value="P:carbohydrate metabolic process"/>
    <property type="evidence" value="ECO:0007669"/>
    <property type="project" value="InterPro"/>
</dbReference>
<dbReference type="SUPFAM" id="SSF100950">
    <property type="entry name" value="NagB/RpiA/CoA transferase-like"/>
    <property type="match status" value="1"/>
</dbReference>
<dbReference type="InterPro" id="IPR006148">
    <property type="entry name" value="Glc/Gal-6P_isomerase"/>
</dbReference>
<feature type="active site" description="For ring-opening step" evidence="4">
    <location>
        <position position="142"/>
    </location>
</feature>